<dbReference type="GO" id="GO:0051539">
    <property type="term" value="F:4 iron, 4 sulfur cluster binding"/>
    <property type="evidence" value="ECO:0007669"/>
    <property type="project" value="UniProtKB-KW"/>
</dbReference>
<evidence type="ECO:0000256" key="7">
    <source>
        <dbReference type="ARBA" id="ARBA00023014"/>
    </source>
</evidence>
<evidence type="ECO:0000256" key="3">
    <source>
        <dbReference type="ARBA" id="ARBA00022691"/>
    </source>
</evidence>
<evidence type="ECO:0000313" key="10">
    <source>
        <dbReference type="Proteomes" id="UP000179627"/>
    </source>
</evidence>
<comment type="caution">
    <text evidence="9">The sequence shown here is derived from an EMBL/GenBank/DDBJ whole genome shotgun (WGS) entry which is preliminary data.</text>
</comment>
<dbReference type="SUPFAM" id="SSF102114">
    <property type="entry name" value="Radical SAM enzymes"/>
    <property type="match status" value="1"/>
</dbReference>
<evidence type="ECO:0000256" key="1">
    <source>
        <dbReference type="ARBA" id="ARBA00001966"/>
    </source>
</evidence>
<evidence type="ECO:0000259" key="8">
    <source>
        <dbReference type="Pfam" id="PF04055"/>
    </source>
</evidence>
<comment type="cofactor">
    <cofactor evidence="1">
        <name>[4Fe-4S] cluster</name>
        <dbReference type="ChEBI" id="CHEBI:49883"/>
    </cofactor>
</comment>
<feature type="domain" description="Radical SAM core" evidence="8">
    <location>
        <begin position="62"/>
        <end position="188"/>
    </location>
</feature>
<dbReference type="EMBL" id="MBLM01000162">
    <property type="protein sequence ID" value="OHV29453.1"/>
    <property type="molecule type" value="Genomic_DNA"/>
</dbReference>
<accession>A0A1S1Q3H0</accession>
<dbReference type="PANTHER" id="PTHR11228:SF7">
    <property type="entry name" value="PQQA PEPTIDE CYCLASE"/>
    <property type="match status" value="1"/>
</dbReference>
<dbReference type="AlphaFoldDB" id="A0A1S1Q3H0"/>
<dbReference type="GO" id="GO:0016491">
    <property type="term" value="F:oxidoreductase activity"/>
    <property type="evidence" value="ECO:0007669"/>
    <property type="project" value="UniProtKB-KW"/>
</dbReference>
<evidence type="ECO:0000256" key="4">
    <source>
        <dbReference type="ARBA" id="ARBA00022723"/>
    </source>
</evidence>
<dbReference type="InterPro" id="IPR000385">
    <property type="entry name" value="MoaA_NifB_PqqE_Fe-S-bd_CS"/>
</dbReference>
<dbReference type="GO" id="GO:0046872">
    <property type="term" value="F:metal ion binding"/>
    <property type="evidence" value="ECO:0007669"/>
    <property type="project" value="UniProtKB-KW"/>
</dbReference>
<dbReference type="SFLD" id="SFLDS00029">
    <property type="entry name" value="Radical_SAM"/>
    <property type="match status" value="1"/>
</dbReference>
<dbReference type="CDD" id="cd01335">
    <property type="entry name" value="Radical_SAM"/>
    <property type="match status" value="1"/>
</dbReference>
<dbReference type="SFLD" id="SFLDG01067">
    <property type="entry name" value="SPASM/twitch_domain_containing"/>
    <property type="match status" value="1"/>
</dbReference>
<dbReference type="InterPro" id="IPR013785">
    <property type="entry name" value="Aldolase_TIM"/>
</dbReference>
<dbReference type="OrthoDB" id="9782387at2"/>
<dbReference type="Gene3D" id="3.20.20.70">
    <property type="entry name" value="Aldolase class I"/>
    <property type="match status" value="1"/>
</dbReference>
<proteinExistence type="predicted"/>
<keyword evidence="7" id="KW-0411">Iron-sulfur</keyword>
<dbReference type="PROSITE" id="PS01305">
    <property type="entry name" value="MOAA_NIFB_PQQE"/>
    <property type="match status" value="1"/>
</dbReference>
<evidence type="ECO:0000256" key="2">
    <source>
        <dbReference type="ARBA" id="ARBA00022485"/>
    </source>
</evidence>
<sequence length="346" mass="37672">MIVNSPSPPAADTVTRPGGHEICARADEPVVFTDGHHFRLRAPMDLDAVATAAAGPLSVILQVTKRCNFDCSFCSETLQEPDPSLAALERMRDNLAGVPRVFLSGGEPLLRRDFVDIVDMFAGTVIGVPTNATRGLQQAARLSSKVAFVNVGLEGPRATTNRVRGDYDAVMAGVRAFQDAGLPLSLSAVVYRSTVAALPFTYQIADLLDAGKLKLILPLKKGNALDLADNEFLSLEEATATFDRLAELRTVHDWRPALRLTAWTPDTEGHMIVVGPSGQASAWPVYDAPDLLEPLGNLLDESIGAIWARYRFRRNHYAKYLGRSIRALTRAERPPAERPVLRISHA</sequence>
<keyword evidence="4" id="KW-0479">Metal-binding</keyword>
<reference evidence="10" key="1">
    <citation type="submission" date="2016-07" db="EMBL/GenBank/DDBJ databases">
        <title>Sequence Frankia sp. strain CcI1.17.</title>
        <authorList>
            <person name="Ghodhbane-Gtari F."/>
            <person name="Swanson E."/>
            <person name="Gueddou A."/>
            <person name="Morris K."/>
            <person name="Hezbri K."/>
            <person name="Ktari A."/>
            <person name="Nouioui I."/>
            <person name="Abebe-Akele F."/>
            <person name="Simpson S."/>
            <person name="Thomas K."/>
            <person name="Gtari M."/>
            <person name="Tisa L.S."/>
            <person name="Hurst S."/>
        </authorList>
    </citation>
    <scope>NUCLEOTIDE SEQUENCE [LARGE SCALE GENOMIC DNA]</scope>
    <source>
        <strain evidence="10">Cc1.17</strain>
    </source>
</reference>
<dbReference type="Pfam" id="PF04055">
    <property type="entry name" value="Radical_SAM"/>
    <property type="match status" value="1"/>
</dbReference>
<dbReference type="InterPro" id="IPR058240">
    <property type="entry name" value="rSAM_sf"/>
</dbReference>
<keyword evidence="10" id="KW-1185">Reference proteome</keyword>
<protein>
    <submittedName>
        <fullName evidence="9">Radical SAM protein</fullName>
    </submittedName>
</protein>
<evidence type="ECO:0000313" key="9">
    <source>
        <dbReference type="EMBL" id="OHV29453.1"/>
    </source>
</evidence>
<dbReference type="PANTHER" id="PTHR11228">
    <property type="entry name" value="RADICAL SAM DOMAIN PROTEIN"/>
    <property type="match status" value="1"/>
</dbReference>
<dbReference type="InterPro" id="IPR050377">
    <property type="entry name" value="Radical_SAM_PqqE_MftC-like"/>
</dbReference>
<evidence type="ECO:0000256" key="5">
    <source>
        <dbReference type="ARBA" id="ARBA00023002"/>
    </source>
</evidence>
<keyword evidence="2" id="KW-0004">4Fe-4S</keyword>
<dbReference type="InterPro" id="IPR007197">
    <property type="entry name" value="rSAM"/>
</dbReference>
<keyword evidence="5" id="KW-0560">Oxidoreductase</keyword>
<gene>
    <name evidence="9" type="ORF">CC117_29085</name>
</gene>
<dbReference type="Proteomes" id="UP000179627">
    <property type="component" value="Unassembled WGS sequence"/>
</dbReference>
<keyword evidence="3" id="KW-0949">S-adenosyl-L-methionine</keyword>
<name>A0A1S1Q3H0_9ACTN</name>
<organism evidence="9 10">
    <name type="scientific">Parafrankia colletiae</name>
    <dbReference type="NCBI Taxonomy" id="573497"/>
    <lineage>
        <taxon>Bacteria</taxon>
        <taxon>Bacillati</taxon>
        <taxon>Actinomycetota</taxon>
        <taxon>Actinomycetes</taxon>
        <taxon>Frankiales</taxon>
        <taxon>Frankiaceae</taxon>
        <taxon>Parafrankia</taxon>
    </lineage>
</organism>
<keyword evidence="6" id="KW-0408">Iron</keyword>
<evidence type="ECO:0000256" key="6">
    <source>
        <dbReference type="ARBA" id="ARBA00023004"/>
    </source>
</evidence>